<dbReference type="InterPro" id="IPR022398">
    <property type="entry name" value="Peptidase_S8_His-AS"/>
</dbReference>
<evidence type="ECO:0000256" key="5">
    <source>
        <dbReference type="PROSITE-ProRule" id="PRU01240"/>
    </source>
</evidence>
<feature type="transmembrane region" description="Helical" evidence="7">
    <location>
        <begin position="348"/>
        <end position="367"/>
    </location>
</feature>
<dbReference type="EMBL" id="CP070496">
    <property type="protein sequence ID" value="QSB04950.1"/>
    <property type="molecule type" value="Genomic_DNA"/>
</dbReference>
<name>A0A895XRR9_9ACTN</name>
<evidence type="ECO:0000256" key="1">
    <source>
        <dbReference type="ARBA" id="ARBA00011073"/>
    </source>
</evidence>
<dbReference type="PROSITE" id="PS00137">
    <property type="entry name" value="SUBTILASE_HIS"/>
    <property type="match status" value="1"/>
</dbReference>
<feature type="region of interest" description="Disordered" evidence="6">
    <location>
        <begin position="385"/>
        <end position="414"/>
    </location>
</feature>
<keyword evidence="7" id="KW-0472">Membrane</keyword>
<dbReference type="PROSITE" id="PS51892">
    <property type="entry name" value="SUBTILASE"/>
    <property type="match status" value="1"/>
</dbReference>
<dbReference type="Gene3D" id="3.40.50.200">
    <property type="entry name" value="Peptidase S8/S53 domain"/>
    <property type="match status" value="1"/>
</dbReference>
<evidence type="ECO:0000256" key="2">
    <source>
        <dbReference type="ARBA" id="ARBA00022670"/>
    </source>
</evidence>
<feature type="active site" description="Charge relay system" evidence="5">
    <location>
        <position position="111"/>
    </location>
</feature>
<keyword evidence="7" id="KW-0812">Transmembrane</keyword>
<keyword evidence="4 5" id="KW-0720">Serine protease</keyword>
<evidence type="ECO:0000313" key="10">
    <source>
        <dbReference type="Proteomes" id="UP000662939"/>
    </source>
</evidence>
<dbReference type="InterPro" id="IPR036852">
    <property type="entry name" value="Peptidase_S8/S53_dom_sf"/>
</dbReference>
<dbReference type="PROSITE" id="PS00136">
    <property type="entry name" value="SUBTILASE_ASP"/>
    <property type="match status" value="1"/>
</dbReference>
<feature type="active site" description="Charge relay system" evidence="5">
    <location>
        <position position="67"/>
    </location>
</feature>
<keyword evidence="3 5" id="KW-0378">Hydrolase</keyword>
<dbReference type="GO" id="GO:0006508">
    <property type="term" value="P:proteolysis"/>
    <property type="evidence" value="ECO:0007669"/>
    <property type="project" value="UniProtKB-KW"/>
</dbReference>
<evidence type="ECO:0000256" key="4">
    <source>
        <dbReference type="ARBA" id="ARBA00022825"/>
    </source>
</evidence>
<dbReference type="GO" id="GO:0004252">
    <property type="term" value="F:serine-type endopeptidase activity"/>
    <property type="evidence" value="ECO:0007669"/>
    <property type="project" value="UniProtKB-UniRule"/>
</dbReference>
<dbReference type="PANTHER" id="PTHR43806">
    <property type="entry name" value="PEPTIDASE S8"/>
    <property type="match status" value="1"/>
</dbReference>
<dbReference type="AlphaFoldDB" id="A0A895XRR9"/>
<comment type="similarity">
    <text evidence="1 5">Belongs to the peptidase S8 family.</text>
</comment>
<dbReference type="RefSeq" id="WP_213170951.1">
    <property type="nucleotide sequence ID" value="NZ_CP070496.1"/>
</dbReference>
<gene>
    <name evidence="9" type="ORF">JQS30_14470</name>
</gene>
<evidence type="ECO:0000313" key="9">
    <source>
        <dbReference type="EMBL" id="QSB04950.1"/>
    </source>
</evidence>
<protein>
    <submittedName>
        <fullName evidence="9">S8 family serine peptidase</fullName>
    </submittedName>
</protein>
<feature type="domain" description="Peptidase S8/S53" evidence="8">
    <location>
        <begin position="58"/>
        <end position="311"/>
    </location>
</feature>
<evidence type="ECO:0000256" key="7">
    <source>
        <dbReference type="SAM" id="Phobius"/>
    </source>
</evidence>
<dbReference type="Pfam" id="PF00082">
    <property type="entry name" value="Peptidase_S8"/>
    <property type="match status" value="1"/>
</dbReference>
<proteinExistence type="inferred from homology"/>
<sequence length="414" mass="43255">MGAIVLIYKSSTRFGWFLLVAILAVATMGFAPAHAHQHQYSWHMRTLDVPAAWELSTGQGITVAVIDSGIDATHPDLINVVHPGRNFVPDTAPLEAEAGLHEAAHTDPAGHGTAIAGLIAGNGTTTGSIGIAPDARLLPVRVLDEHNRYHDSTVVADALTWAVDEGADIINLSLGGANDNRAVAEALEYARKNDVLVIACTGNVRQGRDNQTIWFPARNDNTLAVTGTGRDGRLWPSALTGPETQLAAPAAELPAAIPGGGRGHVTGTSFATALVSGTAALLRSANPDLDAAAIATLMTETASSPTWSTDQLGAGIIDPVAALSEDPGRFSAPGEDLGLTLATDSVPVAIYGWLSVVAIAALAWWGIRPRLRKLAPWPPPGNLASPLNHTTFPPTAPHLRNPRAKELAKAPRPR</sequence>
<dbReference type="PANTHER" id="PTHR43806:SF11">
    <property type="entry name" value="CEREVISIN-RELATED"/>
    <property type="match status" value="1"/>
</dbReference>
<accession>A0A895XRR9</accession>
<evidence type="ECO:0000256" key="6">
    <source>
        <dbReference type="SAM" id="MobiDB-lite"/>
    </source>
</evidence>
<organism evidence="9 10">
    <name type="scientific">Natronoglycomyces albus</name>
    <dbReference type="NCBI Taxonomy" id="2811108"/>
    <lineage>
        <taxon>Bacteria</taxon>
        <taxon>Bacillati</taxon>
        <taxon>Actinomycetota</taxon>
        <taxon>Actinomycetes</taxon>
        <taxon>Glycomycetales</taxon>
        <taxon>Glycomycetaceae</taxon>
        <taxon>Natronoglycomyces</taxon>
    </lineage>
</organism>
<dbReference type="KEGG" id="nav:JQS30_14470"/>
<feature type="compositionally biased region" description="Basic and acidic residues" evidence="6">
    <location>
        <begin position="403"/>
        <end position="414"/>
    </location>
</feature>
<dbReference type="InterPro" id="IPR015500">
    <property type="entry name" value="Peptidase_S8_subtilisin-rel"/>
</dbReference>
<evidence type="ECO:0000259" key="8">
    <source>
        <dbReference type="Pfam" id="PF00082"/>
    </source>
</evidence>
<dbReference type="InterPro" id="IPR000209">
    <property type="entry name" value="Peptidase_S8/S53_dom"/>
</dbReference>
<reference evidence="9" key="1">
    <citation type="submission" date="2021-02" db="EMBL/GenBank/DDBJ databases">
        <title>Natronoglycomyces albus gen. nov., sp. nov, a haloalkaliphilic actinobacterium from a soda solonchak soil.</title>
        <authorList>
            <person name="Sorokin D.Y."/>
            <person name="Khijniak T.V."/>
            <person name="Zakharycheva A.P."/>
            <person name="Boueva O.V."/>
            <person name="Ariskina E.V."/>
            <person name="Hahnke R.L."/>
            <person name="Bunk B."/>
            <person name="Sproer C."/>
            <person name="Schumann P."/>
            <person name="Evtushenko L.I."/>
            <person name="Kublanov I.V."/>
        </authorList>
    </citation>
    <scope>NUCLEOTIDE SEQUENCE</scope>
    <source>
        <strain evidence="9">DSM 106290</strain>
    </source>
</reference>
<keyword evidence="7" id="KW-1133">Transmembrane helix</keyword>
<dbReference type="InterPro" id="IPR050131">
    <property type="entry name" value="Peptidase_S8_subtilisin-like"/>
</dbReference>
<dbReference type="InterPro" id="IPR023827">
    <property type="entry name" value="Peptidase_S8_Asp-AS"/>
</dbReference>
<dbReference type="PRINTS" id="PR00723">
    <property type="entry name" value="SUBTILISIN"/>
</dbReference>
<dbReference type="SUPFAM" id="SSF52743">
    <property type="entry name" value="Subtilisin-like"/>
    <property type="match status" value="1"/>
</dbReference>
<dbReference type="Proteomes" id="UP000662939">
    <property type="component" value="Chromosome"/>
</dbReference>
<keyword evidence="2 5" id="KW-0645">Protease</keyword>
<feature type="active site" description="Charge relay system" evidence="5">
    <location>
        <position position="269"/>
    </location>
</feature>
<keyword evidence="10" id="KW-1185">Reference proteome</keyword>
<evidence type="ECO:0000256" key="3">
    <source>
        <dbReference type="ARBA" id="ARBA00022801"/>
    </source>
</evidence>